<dbReference type="EMBL" id="UZAM01006632">
    <property type="protein sequence ID" value="VDO92223.1"/>
    <property type="molecule type" value="Genomic_DNA"/>
</dbReference>
<protein>
    <submittedName>
        <fullName evidence="1 3">Uncharacterized protein</fullName>
    </submittedName>
</protein>
<gene>
    <name evidence="1" type="ORF">SBAD_LOCUS815</name>
</gene>
<dbReference type="WBParaSite" id="SBAD_0000083801-mRNA-1">
    <property type="protein sequence ID" value="SBAD_0000083801-mRNA-1"/>
    <property type="gene ID" value="SBAD_0000083801"/>
</dbReference>
<name>A0A183IB21_9BILA</name>
<evidence type="ECO:0000313" key="3">
    <source>
        <dbReference type="WBParaSite" id="SBAD_0000083801-mRNA-1"/>
    </source>
</evidence>
<proteinExistence type="predicted"/>
<dbReference type="AlphaFoldDB" id="A0A183IB21"/>
<evidence type="ECO:0000313" key="1">
    <source>
        <dbReference type="EMBL" id="VDO92223.1"/>
    </source>
</evidence>
<dbReference type="Proteomes" id="UP000270296">
    <property type="component" value="Unassembled WGS sequence"/>
</dbReference>
<reference evidence="3" key="1">
    <citation type="submission" date="2016-06" db="UniProtKB">
        <authorList>
            <consortium name="WormBaseParasite"/>
        </authorList>
    </citation>
    <scope>IDENTIFICATION</scope>
</reference>
<keyword evidence="2" id="KW-1185">Reference proteome</keyword>
<evidence type="ECO:0000313" key="2">
    <source>
        <dbReference type="Proteomes" id="UP000270296"/>
    </source>
</evidence>
<organism evidence="3">
    <name type="scientific">Soboliphyme baturini</name>
    <dbReference type="NCBI Taxonomy" id="241478"/>
    <lineage>
        <taxon>Eukaryota</taxon>
        <taxon>Metazoa</taxon>
        <taxon>Ecdysozoa</taxon>
        <taxon>Nematoda</taxon>
        <taxon>Enoplea</taxon>
        <taxon>Dorylaimia</taxon>
        <taxon>Dioctophymatida</taxon>
        <taxon>Dioctophymatoidea</taxon>
        <taxon>Soboliphymatidae</taxon>
        <taxon>Soboliphyme</taxon>
    </lineage>
</organism>
<accession>A0A183IB21</accession>
<reference evidence="1 2" key="2">
    <citation type="submission" date="2018-11" db="EMBL/GenBank/DDBJ databases">
        <authorList>
            <consortium name="Pathogen Informatics"/>
        </authorList>
    </citation>
    <scope>NUCLEOTIDE SEQUENCE [LARGE SCALE GENOMIC DNA]</scope>
</reference>
<sequence length="135" mass="14783">MTSDTRPDLALPAAWFNPARPPVCCAPCRAARRAPPLVLLLYVSLYPFCVLIRRRFCAPPGNVAATALLLACLPHRSQPPCAGATSLPLAFRLSVVRPSVHHFSGCSARVLLDRLSNRLRQSAHIRFPQHTVVNP</sequence>